<comment type="caution">
    <text evidence="2">The sequence shown here is derived from an EMBL/GenBank/DDBJ whole genome shotgun (WGS) entry which is preliminary data.</text>
</comment>
<gene>
    <name evidence="2" type="ORF">ACFQ1M_11085</name>
</gene>
<feature type="transmembrane region" description="Helical" evidence="1">
    <location>
        <begin position="44"/>
        <end position="64"/>
    </location>
</feature>
<dbReference type="RefSeq" id="WP_386408169.1">
    <property type="nucleotide sequence ID" value="NZ_JBHTJH010000010.1"/>
</dbReference>
<keyword evidence="1" id="KW-1133">Transmembrane helix</keyword>
<dbReference type="EMBL" id="JBHTJH010000010">
    <property type="protein sequence ID" value="MFD0862749.1"/>
    <property type="molecule type" value="Genomic_DNA"/>
</dbReference>
<feature type="transmembrane region" description="Helical" evidence="1">
    <location>
        <begin position="71"/>
        <end position="88"/>
    </location>
</feature>
<organism evidence="2 3">
    <name type="scientific">Sungkyunkwania multivorans</name>
    <dbReference type="NCBI Taxonomy" id="1173618"/>
    <lineage>
        <taxon>Bacteria</taxon>
        <taxon>Pseudomonadati</taxon>
        <taxon>Bacteroidota</taxon>
        <taxon>Flavobacteriia</taxon>
        <taxon>Flavobacteriales</taxon>
        <taxon>Flavobacteriaceae</taxon>
        <taxon>Sungkyunkwania</taxon>
    </lineage>
</organism>
<accession>A0ABW3CZI0</accession>
<evidence type="ECO:0000313" key="3">
    <source>
        <dbReference type="Proteomes" id="UP001596978"/>
    </source>
</evidence>
<sequence length="324" mass="37545">MKENKHAFRLSKVNWIFVLIVIVISSFVFLRSDGINAASLGHLTGSWIGIGFIPLLFSVIVWLIRGRKRYAGTHTFNIVLAIMCYGIMKEMEAMSKERTDNIEKMTESLSTYKDEINNEEDIDSAYEKHMANVDESLSKIIQNTTGNEQEVYRNLQKFAAINNTVMVNWERSYDSVMEPRILDYAVLNDIAECEYQIAVLKRYQSQSEIYKDHFKRRMEIIKGLNKGIPEDNKALQGVIKGIKKKDSVQKPIFLPFINAHIDYSSNLIAIVAFLKKNKGKWQYLNEELIFDNGELDEDFSSLIEKITEDEDRIIEWTDKLIETM</sequence>
<evidence type="ECO:0000313" key="2">
    <source>
        <dbReference type="EMBL" id="MFD0862749.1"/>
    </source>
</evidence>
<keyword evidence="1" id="KW-0472">Membrane</keyword>
<keyword evidence="3" id="KW-1185">Reference proteome</keyword>
<name>A0ABW3CZI0_9FLAO</name>
<keyword evidence="1" id="KW-0812">Transmembrane</keyword>
<dbReference type="Proteomes" id="UP001596978">
    <property type="component" value="Unassembled WGS sequence"/>
</dbReference>
<feature type="transmembrane region" description="Helical" evidence="1">
    <location>
        <begin position="12"/>
        <end position="32"/>
    </location>
</feature>
<evidence type="ECO:0000256" key="1">
    <source>
        <dbReference type="SAM" id="Phobius"/>
    </source>
</evidence>
<reference evidence="3" key="1">
    <citation type="journal article" date="2019" name="Int. J. Syst. Evol. Microbiol.">
        <title>The Global Catalogue of Microorganisms (GCM) 10K type strain sequencing project: providing services to taxonomists for standard genome sequencing and annotation.</title>
        <authorList>
            <consortium name="The Broad Institute Genomics Platform"/>
            <consortium name="The Broad Institute Genome Sequencing Center for Infectious Disease"/>
            <person name="Wu L."/>
            <person name="Ma J."/>
        </authorList>
    </citation>
    <scope>NUCLEOTIDE SEQUENCE [LARGE SCALE GENOMIC DNA]</scope>
    <source>
        <strain evidence="3">CCUG 62952</strain>
    </source>
</reference>
<protein>
    <submittedName>
        <fullName evidence="2">Uncharacterized protein</fullName>
    </submittedName>
</protein>
<proteinExistence type="predicted"/>